<dbReference type="RefSeq" id="WP_160043676.1">
    <property type="nucleotide sequence ID" value="NZ_BORQ01000006.1"/>
</dbReference>
<dbReference type="PANTHER" id="PTHR46558:SF11">
    <property type="entry name" value="HTH-TYPE TRANSCRIPTIONAL REGULATOR XRE"/>
    <property type="match status" value="1"/>
</dbReference>
<dbReference type="PANTHER" id="PTHR46558">
    <property type="entry name" value="TRACRIPTIONAL REGULATORY PROTEIN-RELATED-RELATED"/>
    <property type="match status" value="1"/>
</dbReference>
<dbReference type="InterPro" id="IPR010982">
    <property type="entry name" value="Lambda_DNA-bd_dom_sf"/>
</dbReference>
<dbReference type="Proteomes" id="UP000679779">
    <property type="component" value="Unassembled WGS sequence"/>
</dbReference>
<dbReference type="Pfam" id="PF01381">
    <property type="entry name" value="HTH_3"/>
    <property type="match status" value="1"/>
</dbReference>
<comment type="caution">
    <text evidence="3">The sequence shown here is derived from an EMBL/GenBank/DDBJ whole genome shotgun (WGS) entry which is preliminary data.</text>
</comment>
<feature type="domain" description="HTH cro/C1-type" evidence="2">
    <location>
        <begin position="12"/>
        <end position="66"/>
    </location>
</feature>
<organism evidence="3 4">
    <name type="scientific">Paenibacillus albilobatus</name>
    <dbReference type="NCBI Taxonomy" id="2716884"/>
    <lineage>
        <taxon>Bacteria</taxon>
        <taxon>Bacillati</taxon>
        <taxon>Bacillota</taxon>
        <taxon>Bacilli</taxon>
        <taxon>Bacillales</taxon>
        <taxon>Paenibacillaceae</taxon>
        <taxon>Paenibacillus</taxon>
    </lineage>
</organism>
<sequence length="254" mass="28427">MVQDANRFGERISQLRHSKSMTQEKLGLLLNVSAQAVSKWEKGDSLPDISLLTELANVFDCTTDYLLGRGSHLQAMLPQIRMELRKTTQEEQINFLGEVIAATSHHAQTPASHPSLTQIQLGPTGLGLWAKDRLVCIATSRFLNEATDAMHESVEFPMNVLPADMITVLYELLVNNENLQPDFTPVEESILRSRLPSDMNFDKVIVDCIELGFVDRVRGGYRLNVKGDLATRLFSIVHRVVSKPSSVSFDYSLK</sequence>
<evidence type="ECO:0000256" key="1">
    <source>
        <dbReference type="ARBA" id="ARBA00023125"/>
    </source>
</evidence>
<keyword evidence="4" id="KW-1185">Reference proteome</keyword>
<dbReference type="SMART" id="SM00530">
    <property type="entry name" value="HTH_XRE"/>
    <property type="match status" value="1"/>
</dbReference>
<proteinExistence type="predicted"/>
<dbReference type="GO" id="GO:0003677">
    <property type="term" value="F:DNA binding"/>
    <property type="evidence" value="ECO:0007669"/>
    <property type="project" value="UniProtKB-KW"/>
</dbReference>
<dbReference type="Gene3D" id="1.10.260.40">
    <property type="entry name" value="lambda repressor-like DNA-binding domains"/>
    <property type="match status" value="1"/>
</dbReference>
<dbReference type="CDD" id="cd00093">
    <property type="entry name" value="HTH_XRE"/>
    <property type="match status" value="1"/>
</dbReference>
<dbReference type="AlphaFoldDB" id="A0A919XMT6"/>
<evidence type="ECO:0000313" key="3">
    <source>
        <dbReference type="EMBL" id="GIO33547.1"/>
    </source>
</evidence>
<evidence type="ECO:0000313" key="4">
    <source>
        <dbReference type="Proteomes" id="UP000679779"/>
    </source>
</evidence>
<gene>
    <name evidence="3" type="ORF">J2TS6_46880</name>
</gene>
<dbReference type="PROSITE" id="PS50943">
    <property type="entry name" value="HTH_CROC1"/>
    <property type="match status" value="1"/>
</dbReference>
<dbReference type="EMBL" id="BORQ01000006">
    <property type="protein sequence ID" value="GIO33547.1"/>
    <property type="molecule type" value="Genomic_DNA"/>
</dbReference>
<keyword evidence="1" id="KW-0238">DNA-binding</keyword>
<evidence type="ECO:0000259" key="2">
    <source>
        <dbReference type="PROSITE" id="PS50943"/>
    </source>
</evidence>
<dbReference type="SUPFAM" id="SSF47413">
    <property type="entry name" value="lambda repressor-like DNA-binding domains"/>
    <property type="match status" value="1"/>
</dbReference>
<reference evidence="3" key="1">
    <citation type="submission" date="2021-03" db="EMBL/GenBank/DDBJ databases">
        <title>Antimicrobial resistance genes in bacteria isolated from Japanese honey, and their potential for conferring macrolide and lincosamide resistance in the American foulbrood pathogen Paenibacillus larvae.</title>
        <authorList>
            <person name="Okamoto M."/>
            <person name="Kumagai M."/>
            <person name="Kanamori H."/>
            <person name="Takamatsu D."/>
        </authorList>
    </citation>
    <scope>NUCLEOTIDE SEQUENCE</scope>
    <source>
        <strain evidence="3">J2TS6</strain>
    </source>
</reference>
<dbReference type="InterPro" id="IPR001387">
    <property type="entry name" value="Cro/C1-type_HTH"/>
</dbReference>
<accession>A0A919XMT6</accession>
<protein>
    <recommendedName>
        <fullName evidence="2">HTH cro/C1-type domain-containing protein</fullName>
    </recommendedName>
</protein>
<name>A0A919XMT6_9BACL</name>